<dbReference type="InterPro" id="IPR018323">
    <property type="entry name" value="OM_lipoprot_carrier_LolA_Pbac"/>
</dbReference>
<evidence type="ECO:0000256" key="11">
    <source>
        <dbReference type="SAM" id="MobiDB-lite"/>
    </source>
</evidence>
<keyword evidence="6" id="KW-0732">Signal</keyword>
<dbReference type="GO" id="GO:0042953">
    <property type="term" value="P:lipoprotein transport"/>
    <property type="evidence" value="ECO:0007669"/>
    <property type="project" value="InterPro"/>
</dbReference>
<dbReference type="GO" id="GO:0030288">
    <property type="term" value="C:outer membrane-bounded periplasmic space"/>
    <property type="evidence" value="ECO:0007669"/>
    <property type="project" value="TreeGrafter"/>
</dbReference>
<dbReference type="Proteomes" id="UP000242317">
    <property type="component" value="Unassembled WGS sequence"/>
</dbReference>
<keyword evidence="13" id="KW-1185">Reference proteome</keyword>
<dbReference type="Gene3D" id="2.50.20.10">
    <property type="entry name" value="Lipoprotein localisation LolA/LolB/LppX"/>
    <property type="match status" value="1"/>
</dbReference>
<reference evidence="13" key="1">
    <citation type="submission" date="2016-09" db="EMBL/GenBank/DDBJ databases">
        <authorList>
            <person name="Varghese N."/>
            <person name="Submissions S."/>
        </authorList>
    </citation>
    <scope>NUCLEOTIDE SEQUENCE [LARGE SCALE GENOMIC DNA]</scope>
    <source>
        <strain evidence="13">ANC 3699</strain>
    </source>
</reference>
<evidence type="ECO:0000256" key="6">
    <source>
        <dbReference type="ARBA" id="ARBA00022729"/>
    </source>
</evidence>
<evidence type="ECO:0000313" key="12">
    <source>
        <dbReference type="EMBL" id="SDB87110.1"/>
    </source>
</evidence>
<dbReference type="CDD" id="cd16325">
    <property type="entry name" value="LolA"/>
    <property type="match status" value="1"/>
</dbReference>
<evidence type="ECO:0000256" key="4">
    <source>
        <dbReference type="ARBA" id="ARBA00014035"/>
    </source>
</evidence>
<keyword evidence="9 10" id="KW-0143">Chaperone</keyword>
<organism evidence="12 13">
    <name type="scientific">Acinetobacter marinus</name>
    <dbReference type="NCBI Taxonomy" id="281375"/>
    <lineage>
        <taxon>Bacteria</taxon>
        <taxon>Pseudomonadati</taxon>
        <taxon>Pseudomonadota</taxon>
        <taxon>Gammaproteobacteria</taxon>
        <taxon>Moraxellales</taxon>
        <taxon>Moraxellaceae</taxon>
        <taxon>Acinetobacter</taxon>
    </lineage>
</organism>
<evidence type="ECO:0000256" key="7">
    <source>
        <dbReference type="ARBA" id="ARBA00022764"/>
    </source>
</evidence>
<dbReference type="RefSeq" id="WP_092615637.1">
    <property type="nucleotide sequence ID" value="NZ_FMYK01000001.1"/>
</dbReference>
<dbReference type="InterPro" id="IPR029046">
    <property type="entry name" value="LolA/LolB/LppX"/>
</dbReference>
<keyword evidence="7 10" id="KW-0574">Periplasm</keyword>
<dbReference type="OrthoDB" id="9787361at2"/>
<evidence type="ECO:0000256" key="10">
    <source>
        <dbReference type="HAMAP-Rule" id="MF_00240"/>
    </source>
</evidence>
<dbReference type="SUPFAM" id="SSF89392">
    <property type="entry name" value="Prokaryotic lipoproteins and lipoprotein localization factors"/>
    <property type="match status" value="1"/>
</dbReference>
<evidence type="ECO:0000256" key="1">
    <source>
        <dbReference type="ARBA" id="ARBA00004418"/>
    </source>
</evidence>
<evidence type="ECO:0000256" key="5">
    <source>
        <dbReference type="ARBA" id="ARBA00022448"/>
    </source>
</evidence>
<keyword evidence="8 10" id="KW-0653">Protein transport</keyword>
<dbReference type="HAMAP" id="MF_00240">
    <property type="entry name" value="LolA"/>
    <property type="match status" value="1"/>
</dbReference>
<feature type="region of interest" description="Disordered" evidence="11">
    <location>
        <begin position="60"/>
        <end position="80"/>
    </location>
</feature>
<dbReference type="Pfam" id="PF03548">
    <property type="entry name" value="LolA"/>
    <property type="match status" value="1"/>
</dbReference>
<evidence type="ECO:0000256" key="8">
    <source>
        <dbReference type="ARBA" id="ARBA00022927"/>
    </source>
</evidence>
<comment type="subcellular location">
    <subcellularLocation>
        <location evidence="1 10">Periplasm</location>
    </subcellularLocation>
</comment>
<proteinExistence type="inferred from homology"/>
<name>A0A1G6GYH4_9GAMM</name>
<protein>
    <recommendedName>
        <fullName evidence="4 10">Outer-membrane lipoprotein carrier protein</fullName>
    </recommendedName>
</protein>
<dbReference type="PANTHER" id="PTHR35869:SF1">
    <property type="entry name" value="OUTER-MEMBRANE LIPOPROTEIN CARRIER PROTEIN"/>
    <property type="match status" value="1"/>
</dbReference>
<comment type="function">
    <text evidence="10">Participates in the translocation of lipoproteins from the inner membrane to the outer membrane. Only forms a complex with a lipoprotein if the residue after the N-terminal Cys is not an aspartate (The Asp acts as a targeting signal to indicate that the lipoprotein should stay in the inner membrane).</text>
</comment>
<dbReference type="PANTHER" id="PTHR35869">
    <property type="entry name" value="OUTER-MEMBRANE LIPOPROTEIN CARRIER PROTEIN"/>
    <property type="match status" value="1"/>
</dbReference>
<dbReference type="EMBL" id="FMYK01000001">
    <property type="protein sequence ID" value="SDB87110.1"/>
    <property type="molecule type" value="Genomic_DNA"/>
</dbReference>
<gene>
    <name evidence="10" type="primary">lolA</name>
    <name evidence="12" type="ORF">SAMN05421749_101572</name>
</gene>
<keyword evidence="12" id="KW-0449">Lipoprotein</keyword>
<dbReference type="InterPro" id="IPR004564">
    <property type="entry name" value="OM_lipoprot_carrier_LolA-like"/>
</dbReference>
<keyword evidence="5 10" id="KW-0813">Transport</keyword>
<comment type="subunit">
    <text evidence="3 10">Monomer.</text>
</comment>
<dbReference type="AlphaFoldDB" id="A0A1G6GYH4"/>
<evidence type="ECO:0000256" key="9">
    <source>
        <dbReference type="ARBA" id="ARBA00023186"/>
    </source>
</evidence>
<evidence type="ECO:0000256" key="3">
    <source>
        <dbReference type="ARBA" id="ARBA00011245"/>
    </source>
</evidence>
<accession>A0A1G6GYH4</accession>
<evidence type="ECO:0000313" key="13">
    <source>
        <dbReference type="Proteomes" id="UP000242317"/>
    </source>
</evidence>
<evidence type="ECO:0000256" key="2">
    <source>
        <dbReference type="ARBA" id="ARBA00007615"/>
    </source>
</evidence>
<comment type="similarity">
    <text evidence="2 10">Belongs to the LolA family.</text>
</comment>
<sequence>MSSLKSAFQKTAYAITVSTLVATPILATQTYAAAASSQQATSSLVSQLSAIQNLTADFEQSTKLTNPKTTQKKNQPMPQHMNQSFTGQMKVARPGKFYWKTIKPAEQTIVTTGQSVWIYDPDLQQAVKQQLDDQVANTPALLLSGNTQQIMQAYEISQPDASKTYYSLKPKNSEGAFERLLVSFGKNKAPSLMILQDSMGQTTTIKFKNVKLNANIDQSVFNFTPPKGTDIIEQ</sequence>
<dbReference type="NCBIfam" id="TIGR00547">
    <property type="entry name" value="lolA"/>
    <property type="match status" value="1"/>
</dbReference>
<dbReference type="GO" id="GO:0044874">
    <property type="term" value="P:lipoprotein localization to outer membrane"/>
    <property type="evidence" value="ECO:0007669"/>
    <property type="project" value="UniProtKB-UniRule"/>
</dbReference>